<dbReference type="Gene3D" id="2.30.24.10">
    <property type="entry name" value="CAT RNA-binding domain"/>
    <property type="match status" value="1"/>
</dbReference>
<dbReference type="Gene3D" id="1.10.1790.10">
    <property type="entry name" value="PRD domain"/>
    <property type="match status" value="1"/>
</dbReference>
<dbReference type="SUPFAM" id="SSF63520">
    <property type="entry name" value="PTS-regulatory domain, PRD"/>
    <property type="match status" value="2"/>
</dbReference>
<dbReference type="InterPro" id="IPR050661">
    <property type="entry name" value="BglG_antiterminators"/>
</dbReference>
<name>A0A8I1MGY1_9BACI</name>
<gene>
    <name evidence="3" type="ORF">JF537_13140</name>
    <name evidence="4" type="ORF">RIB56_03915</name>
</gene>
<dbReference type="PANTHER" id="PTHR30185">
    <property type="entry name" value="CRYPTIC BETA-GLUCOSIDE BGL OPERON ANTITERMINATOR"/>
    <property type="match status" value="1"/>
</dbReference>
<reference evidence="3" key="1">
    <citation type="submission" date="2020-12" db="EMBL/GenBank/DDBJ databases">
        <title>PHA producing bacteria isolated from mangrove.</title>
        <authorList>
            <person name="Zheng W."/>
            <person name="Yu S."/>
            <person name="Huang Y."/>
        </authorList>
    </citation>
    <scope>NUCLEOTIDE SEQUENCE</scope>
    <source>
        <strain evidence="3">GN22-4</strain>
    </source>
</reference>
<dbReference type="InterPro" id="IPR011608">
    <property type="entry name" value="PRD"/>
</dbReference>
<organism evidence="3 5">
    <name type="scientific">Priestia flexa</name>
    <dbReference type="NCBI Taxonomy" id="86664"/>
    <lineage>
        <taxon>Bacteria</taxon>
        <taxon>Bacillati</taxon>
        <taxon>Bacillota</taxon>
        <taxon>Bacilli</taxon>
        <taxon>Bacillales</taxon>
        <taxon>Bacillaceae</taxon>
        <taxon>Priestia</taxon>
    </lineage>
</organism>
<reference evidence="4" key="3">
    <citation type="submission" date="2024-05" db="EMBL/GenBank/DDBJ databases">
        <title>Draft genomic sequences of Priestia flexa CCM isolated from the soil of an abandoned mine contaminated by free cyanide in the high Andean zone of Tacna, Peru.</title>
        <authorList>
            <person name="Caceda Quiroz C.J."/>
            <person name="Maraza Chooque G.J."/>
            <person name="Fora Quispe G.L."/>
            <person name="Carpio Mamani M."/>
        </authorList>
    </citation>
    <scope>NUCLEOTIDE SEQUENCE</scope>
    <source>
        <strain evidence="4">CCM</strain>
    </source>
</reference>
<dbReference type="Gene3D" id="1.20.890.100">
    <property type="match status" value="1"/>
</dbReference>
<dbReference type="Gene3D" id="1.20.58.1950">
    <property type="match status" value="1"/>
</dbReference>
<dbReference type="Proteomes" id="UP000664578">
    <property type="component" value="Unassembled WGS sequence"/>
</dbReference>
<feature type="domain" description="PRD" evidence="2">
    <location>
        <begin position="175"/>
        <end position="282"/>
    </location>
</feature>
<dbReference type="GO" id="GO:0006355">
    <property type="term" value="P:regulation of DNA-templated transcription"/>
    <property type="evidence" value="ECO:0007669"/>
    <property type="project" value="InterPro"/>
</dbReference>
<dbReference type="PROSITE" id="PS51372">
    <property type="entry name" value="PRD_2"/>
    <property type="match status" value="2"/>
</dbReference>
<dbReference type="AlphaFoldDB" id="A0A8I1MGY1"/>
<dbReference type="Pfam" id="PF00874">
    <property type="entry name" value="PRD"/>
    <property type="match status" value="2"/>
</dbReference>
<evidence type="ECO:0000256" key="1">
    <source>
        <dbReference type="ARBA" id="ARBA00022737"/>
    </source>
</evidence>
<dbReference type="InterPro" id="IPR004341">
    <property type="entry name" value="CAT_RNA-bd_dom"/>
</dbReference>
<protein>
    <submittedName>
        <fullName evidence="3">PRD domain-containing protein</fullName>
    </submittedName>
</protein>
<evidence type="ECO:0000313" key="6">
    <source>
        <dbReference type="Proteomes" id="UP001284771"/>
    </source>
</evidence>
<dbReference type="InterPro" id="IPR036650">
    <property type="entry name" value="CAT_RNA-bd_dom_sf"/>
</dbReference>
<evidence type="ECO:0000259" key="2">
    <source>
        <dbReference type="PROSITE" id="PS51372"/>
    </source>
</evidence>
<feature type="domain" description="PRD" evidence="2">
    <location>
        <begin position="69"/>
        <end position="174"/>
    </location>
</feature>
<dbReference type="GeneID" id="93681704"/>
<reference evidence="6" key="2">
    <citation type="submission" date="2023-07" db="EMBL/GenBank/DDBJ databases">
        <title>Draft genomic sequences of Priestia flexa CCM isolated from the soil of an abandoned mine contaminated by free cyanide in the high Andean zone of Tacna, Peru.</title>
        <authorList>
            <person name="Caceda Quiroz C.J."/>
            <person name="Maraza Chooque G.J."/>
            <person name="Fora Quispe G.L."/>
            <person name="Carpio Mamani M."/>
        </authorList>
    </citation>
    <scope>NUCLEOTIDE SEQUENCE [LARGE SCALE GENOMIC DNA]</scope>
    <source>
        <strain evidence="6">CCM</strain>
    </source>
</reference>
<dbReference type="KEGG" id="bfx:BC359_14555"/>
<dbReference type="GO" id="GO:0003723">
    <property type="term" value="F:RNA binding"/>
    <property type="evidence" value="ECO:0007669"/>
    <property type="project" value="InterPro"/>
</dbReference>
<keyword evidence="6" id="KW-1185">Reference proteome</keyword>
<dbReference type="InterPro" id="IPR036634">
    <property type="entry name" value="PRD_sf"/>
</dbReference>
<sequence>MRESFFVKKVLNNNVLIATHNAYKEVVLIGKGIGFNKKKNDEIDADAVEKMFLLKSEEEQEQYKQLLLQVDENVIEMMNDIITHIQARVSKPLNEHIHIGLTDHIAFAVKRFQQGLDLKNPFLIETKALYPKEFEIAEEVVAMIHEKVGVQLPIGEVGFIALHIHSALTEKNILEVNQDSQLIQTIINVIEESLNLDVNKESVHYMRLIRHLHFAIDRVKTGEVIEEPKKIALLLKEEYPLCYNVSWKVIKIMQQALHLPVYEAEAVYLTMHLQRLMTKSDL</sequence>
<evidence type="ECO:0000313" key="5">
    <source>
        <dbReference type="Proteomes" id="UP000664578"/>
    </source>
</evidence>
<dbReference type="EMBL" id="JAEMWV010000006">
    <property type="protein sequence ID" value="MBN8252519.1"/>
    <property type="molecule type" value="Genomic_DNA"/>
</dbReference>
<accession>A0A8I1MGY1</accession>
<proteinExistence type="predicted"/>
<dbReference type="SMART" id="SM01061">
    <property type="entry name" value="CAT_RBD"/>
    <property type="match status" value="1"/>
</dbReference>
<dbReference type="EMBL" id="JAWUZT010000006">
    <property type="protein sequence ID" value="MDW8515269.1"/>
    <property type="molecule type" value="Genomic_DNA"/>
</dbReference>
<dbReference type="Pfam" id="PF03123">
    <property type="entry name" value="CAT_RBD"/>
    <property type="match status" value="1"/>
</dbReference>
<dbReference type="Proteomes" id="UP001284771">
    <property type="component" value="Unassembled WGS sequence"/>
</dbReference>
<dbReference type="SUPFAM" id="SSF50151">
    <property type="entry name" value="SacY-like RNA-binding domain"/>
    <property type="match status" value="1"/>
</dbReference>
<comment type="caution">
    <text evidence="3">The sequence shown here is derived from an EMBL/GenBank/DDBJ whole genome shotgun (WGS) entry which is preliminary data.</text>
</comment>
<evidence type="ECO:0000313" key="3">
    <source>
        <dbReference type="EMBL" id="MBN8252519.1"/>
    </source>
</evidence>
<keyword evidence="1" id="KW-0677">Repeat</keyword>
<evidence type="ECO:0000313" key="4">
    <source>
        <dbReference type="EMBL" id="MDW8515269.1"/>
    </source>
</evidence>
<dbReference type="PANTHER" id="PTHR30185:SF16">
    <property type="entry name" value="PROTEIN GLCT"/>
    <property type="match status" value="1"/>
</dbReference>
<dbReference type="RefSeq" id="WP_025909184.1">
    <property type="nucleotide sequence ID" value="NZ_CANLXW010000010.1"/>
</dbReference>
<dbReference type="NCBIfam" id="NF047357">
    <property type="entry name" value="antiterm_GlcT"/>
    <property type="match status" value="1"/>
</dbReference>